<dbReference type="Gene3D" id="1.10.150.130">
    <property type="match status" value="1"/>
</dbReference>
<reference evidence="6" key="1">
    <citation type="submission" date="2022-07" db="EMBL/GenBank/DDBJ databases">
        <title>Description and genome-wide analysis of Profundicola chukchiensis gen. nov., sp. nov., marine bacteria isolated from bottom sediments of the Chukchi Sea.</title>
        <authorList>
            <person name="Romanenko L."/>
            <person name="Otstavnykh N."/>
            <person name="Kurilenko V."/>
            <person name="Eremeev V."/>
            <person name="Velansky P."/>
            <person name="Mikhailov V."/>
            <person name="Isaeva M."/>
        </authorList>
    </citation>
    <scope>NUCLEOTIDE SEQUENCE</scope>
    <source>
        <strain evidence="6">KMM 9713</strain>
    </source>
</reference>
<evidence type="ECO:0000313" key="7">
    <source>
        <dbReference type="Proteomes" id="UP001152599"/>
    </source>
</evidence>
<dbReference type="SUPFAM" id="SSF56349">
    <property type="entry name" value="DNA breaking-rejoining enzymes"/>
    <property type="match status" value="1"/>
</dbReference>
<accession>A0A9X4RTU2</accession>
<dbReference type="GO" id="GO:0006310">
    <property type="term" value="P:DNA recombination"/>
    <property type="evidence" value="ECO:0007669"/>
    <property type="project" value="UniProtKB-KW"/>
</dbReference>
<evidence type="ECO:0000256" key="4">
    <source>
        <dbReference type="PROSITE-ProRule" id="PRU01248"/>
    </source>
</evidence>
<sequence>MSSINFYLRGNEDLRKIYVRLSLGTEKKRDPISNRSIKDDDGNIIYKRNCFRCYTGLQISIKDWSKKNLPKQSQKAIRIKLIGLKNELTIQANEAYMNKEVITTKWLKNQVDRFIAGKEINTKVSDDLISFIEYYVEVIKQKNELSRSTIQKYINLKRKIKEFQKFQGVTYRRSNFDEDAFLEFYNFLITEDGLMKSTANRTLKNLKTVLRYARSKSLEVSNDLDNVKTPSIKGFKVWLSFGELKRIMNTNILNEDLNSAKDWLIIGCYTGQRVSDLLRMNKNMIYSRINSDGDKFYFIELIQKKNREKNAKEGRDTSAISIPIHYEVQRILDKRGGEFPPIFSTDPESNATLFNKHIKTVCEIAGIDELVEGKVFNEVLKRNEIKTTEKYNLISSHICRRSFATNFYGDKRFSTPQIMAITGHKQESVFLAYIGKQSTDYAMATAETFAQIERSQRQIV</sequence>
<name>A0A9X4RTU2_9FLAO</name>
<dbReference type="InterPro" id="IPR010998">
    <property type="entry name" value="Integrase_recombinase_N"/>
</dbReference>
<dbReference type="GO" id="GO:0015074">
    <property type="term" value="P:DNA integration"/>
    <property type="evidence" value="ECO:0007669"/>
    <property type="project" value="UniProtKB-KW"/>
</dbReference>
<dbReference type="PANTHER" id="PTHR30349">
    <property type="entry name" value="PHAGE INTEGRASE-RELATED"/>
    <property type="match status" value="1"/>
</dbReference>
<dbReference type="PROSITE" id="PS51900">
    <property type="entry name" value="CB"/>
    <property type="match status" value="1"/>
</dbReference>
<dbReference type="Proteomes" id="UP001152599">
    <property type="component" value="Unassembled WGS sequence"/>
</dbReference>
<dbReference type="PANTHER" id="PTHR30349:SF64">
    <property type="entry name" value="PROPHAGE INTEGRASE INTD-RELATED"/>
    <property type="match status" value="1"/>
</dbReference>
<keyword evidence="2 4" id="KW-0238">DNA-binding</keyword>
<dbReference type="Pfam" id="PF13102">
    <property type="entry name" value="Phage_int_SAM_5"/>
    <property type="match status" value="1"/>
</dbReference>
<dbReference type="Gene3D" id="1.10.443.10">
    <property type="entry name" value="Intergrase catalytic core"/>
    <property type="match status" value="1"/>
</dbReference>
<comment type="caution">
    <text evidence="6">The sequence shown here is derived from an EMBL/GenBank/DDBJ whole genome shotgun (WGS) entry which is preliminary data.</text>
</comment>
<dbReference type="GO" id="GO:0003677">
    <property type="term" value="F:DNA binding"/>
    <property type="evidence" value="ECO:0007669"/>
    <property type="project" value="UniProtKB-UniRule"/>
</dbReference>
<dbReference type="EMBL" id="JANCMU010000001">
    <property type="protein sequence ID" value="MDG4944986.1"/>
    <property type="molecule type" value="Genomic_DNA"/>
</dbReference>
<feature type="domain" description="Core-binding (CB)" evidence="5">
    <location>
        <begin position="122"/>
        <end position="214"/>
    </location>
</feature>
<evidence type="ECO:0000256" key="1">
    <source>
        <dbReference type="ARBA" id="ARBA00022908"/>
    </source>
</evidence>
<keyword evidence="3" id="KW-0233">DNA recombination</keyword>
<dbReference type="InterPro" id="IPR011010">
    <property type="entry name" value="DNA_brk_join_enz"/>
</dbReference>
<organism evidence="6 7">
    <name type="scientific">Profundicola chukchiensis</name>
    <dbReference type="NCBI Taxonomy" id="2961959"/>
    <lineage>
        <taxon>Bacteria</taxon>
        <taxon>Pseudomonadati</taxon>
        <taxon>Bacteroidota</taxon>
        <taxon>Flavobacteriia</taxon>
        <taxon>Flavobacteriales</taxon>
        <taxon>Weeksellaceae</taxon>
        <taxon>Profundicola</taxon>
    </lineage>
</organism>
<dbReference type="InterPro" id="IPR025269">
    <property type="entry name" value="SAM-like_dom"/>
</dbReference>
<dbReference type="AlphaFoldDB" id="A0A9X4RTU2"/>
<dbReference type="RefSeq" id="WP_304419737.1">
    <property type="nucleotide sequence ID" value="NZ_JANCMU010000001.1"/>
</dbReference>
<keyword evidence="1" id="KW-0229">DNA integration</keyword>
<evidence type="ECO:0000256" key="2">
    <source>
        <dbReference type="ARBA" id="ARBA00023125"/>
    </source>
</evidence>
<gene>
    <name evidence="6" type="ORF">NMK71_01030</name>
</gene>
<evidence type="ECO:0000256" key="3">
    <source>
        <dbReference type="ARBA" id="ARBA00023172"/>
    </source>
</evidence>
<dbReference type="InterPro" id="IPR050090">
    <property type="entry name" value="Tyrosine_recombinase_XerCD"/>
</dbReference>
<evidence type="ECO:0000259" key="5">
    <source>
        <dbReference type="PROSITE" id="PS51900"/>
    </source>
</evidence>
<proteinExistence type="predicted"/>
<evidence type="ECO:0000313" key="6">
    <source>
        <dbReference type="EMBL" id="MDG4944986.1"/>
    </source>
</evidence>
<keyword evidence="7" id="KW-1185">Reference proteome</keyword>
<protein>
    <submittedName>
        <fullName evidence="6">Site-specific integrase</fullName>
    </submittedName>
</protein>
<dbReference type="InterPro" id="IPR044068">
    <property type="entry name" value="CB"/>
</dbReference>
<dbReference type="InterPro" id="IPR013762">
    <property type="entry name" value="Integrase-like_cat_sf"/>
</dbReference>